<name>A0A6A3T136_9STRA</name>
<dbReference type="EMBL" id="QXGE01000302">
    <property type="protein sequence ID" value="KAE9316686.1"/>
    <property type="molecule type" value="Genomic_DNA"/>
</dbReference>
<dbReference type="EMBL" id="QXGA01000319">
    <property type="protein sequence ID" value="KAE9147932.1"/>
    <property type="molecule type" value="Genomic_DNA"/>
</dbReference>
<dbReference type="EMBL" id="QXGF01000283">
    <property type="protein sequence ID" value="KAE8942882.1"/>
    <property type="molecule type" value="Genomic_DNA"/>
</dbReference>
<organism evidence="4 13">
    <name type="scientific">Phytophthora fragariae</name>
    <dbReference type="NCBI Taxonomy" id="53985"/>
    <lineage>
        <taxon>Eukaryota</taxon>
        <taxon>Sar</taxon>
        <taxon>Stramenopiles</taxon>
        <taxon>Oomycota</taxon>
        <taxon>Peronosporomycetes</taxon>
        <taxon>Peronosporales</taxon>
        <taxon>Peronosporaceae</taxon>
        <taxon>Phytophthora</taxon>
    </lineage>
</organism>
<evidence type="ECO:0000313" key="15">
    <source>
        <dbReference type="Proteomes" id="UP000486351"/>
    </source>
</evidence>
<dbReference type="EMBL" id="QXFW01000218">
    <property type="protein sequence ID" value="KAE9020166.1"/>
    <property type="molecule type" value="Genomic_DNA"/>
</dbReference>
<evidence type="ECO:0000313" key="7">
    <source>
        <dbReference type="EMBL" id="KAE9316686.1"/>
    </source>
</evidence>
<dbReference type="Proteomes" id="UP000440732">
    <property type="component" value="Unassembled WGS sequence"/>
</dbReference>
<evidence type="ECO:0000313" key="8">
    <source>
        <dbReference type="EMBL" id="KAE9348899.1"/>
    </source>
</evidence>
<evidence type="ECO:0000313" key="2">
    <source>
        <dbReference type="EMBL" id="KAE8942882.1"/>
    </source>
</evidence>
<dbReference type="Proteomes" id="UP000486351">
    <property type="component" value="Unassembled WGS sequence"/>
</dbReference>
<evidence type="ECO:0000256" key="1">
    <source>
        <dbReference type="SAM" id="MobiDB-lite"/>
    </source>
</evidence>
<dbReference type="Proteomes" id="UP000437068">
    <property type="component" value="Unassembled WGS sequence"/>
</dbReference>
<evidence type="ECO:0000313" key="10">
    <source>
        <dbReference type="Proteomes" id="UP000433483"/>
    </source>
</evidence>
<comment type="caution">
    <text evidence="4">The sequence shown here is derived from an EMBL/GenBank/DDBJ whole genome shotgun (WGS) entry which is preliminary data.</text>
</comment>
<proteinExistence type="predicted"/>
<protein>
    <submittedName>
        <fullName evidence="4">Uncharacterized protein</fullName>
    </submittedName>
</protein>
<evidence type="ECO:0000313" key="3">
    <source>
        <dbReference type="EMBL" id="KAE9020166.1"/>
    </source>
</evidence>
<dbReference type="Proteomes" id="UP000441208">
    <property type="component" value="Unassembled WGS sequence"/>
</dbReference>
<evidence type="ECO:0000313" key="14">
    <source>
        <dbReference type="Proteomes" id="UP000460718"/>
    </source>
</evidence>
<dbReference type="Proteomes" id="UP000460718">
    <property type="component" value="Unassembled WGS sequence"/>
</dbReference>
<sequence length="59" mass="6303">MFFRHSTYASTRASSCSCLSLSLYTAMCCQSATGMKKKKRTRGESPSGVGPKGSFLKSG</sequence>
<evidence type="ECO:0000313" key="9">
    <source>
        <dbReference type="Proteomes" id="UP000429523"/>
    </source>
</evidence>
<evidence type="ECO:0000313" key="6">
    <source>
        <dbReference type="EMBL" id="KAE9223018.1"/>
    </source>
</evidence>
<dbReference type="Proteomes" id="UP000429523">
    <property type="component" value="Unassembled WGS sequence"/>
</dbReference>
<dbReference type="AlphaFoldDB" id="A0A6A3T136"/>
<evidence type="ECO:0000313" key="11">
    <source>
        <dbReference type="Proteomes" id="UP000437068"/>
    </source>
</evidence>
<gene>
    <name evidence="7" type="ORF">PF001_g7206</name>
    <name evidence="6" type="ORF">PF005_g6459</name>
    <name evidence="5" type="ORF">PF006_g7434</name>
    <name evidence="4" type="ORF">PF007_g6408</name>
    <name evidence="8" type="ORF">PF008_g7135</name>
    <name evidence="2" type="ORF">PF009_g7378</name>
    <name evidence="3" type="ORF">PF011_g5535</name>
</gene>
<keyword evidence="10" id="KW-1185">Reference proteome</keyword>
<evidence type="ECO:0000313" key="12">
    <source>
        <dbReference type="Proteomes" id="UP000440732"/>
    </source>
</evidence>
<reference evidence="9 10" key="1">
    <citation type="submission" date="2018-08" db="EMBL/GenBank/DDBJ databases">
        <title>Genomic investigation of the strawberry pathogen Phytophthora fragariae indicates pathogenicity is determined by transcriptional variation in three key races.</title>
        <authorList>
            <person name="Adams T.M."/>
            <person name="Armitage A.D."/>
            <person name="Sobczyk M.K."/>
            <person name="Bates H.J."/>
            <person name="Dunwell J.M."/>
            <person name="Nellist C.F."/>
            <person name="Harrison R.J."/>
        </authorList>
    </citation>
    <scope>NUCLEOTIDE SEQUENCE [LARGE SCALE GENOMIC DNA]</scope>
    <source>
        <strain evidence="7 11">A4</strain>
        <strain evidence="6 10">NOV-27</strain>
        <strain evidence="5 12">NOV-5</strain>
        <strain evidence="4 13">NOV-71</strain>
        <strain evidence="8 15">NOV-77</strain>
        <strain evidence="2 9">NOV-9</strain>
        <strain evidence="3 14">SCRP245</strain>
    </source>
</reference>
<dbReference type="Proteomes" id="UP000433483">
    <property type="component" value="Unassembled WGS sequence"/>
</dbReference>
<dbReference type="EMBL" id="QXGB01000241">
    <property type="protein sequence ID" value="KAE9223018.1"/>
    <property type="molecule type" value="Genomic_DNA"/>
</dbReference>
<evidence type="ECO:0000313" key="13">
    <source>
        <dbReference type="Proteomes" id="UP000441208"/>
    </source>
</evidence>
<accession>A0A6A3T136</accession>
<evidence type="ECO:0000313" key="5">
    <source>
        <dbReference type="EMBL" id="KAE9147932.1"/>
    </source>
</evidence>
<feature type="region of interest" description="Disordered" evidence="1">
    <location>
        <begin position="34"/>
        <end position="59"/>
    </location>
</feature>
<dbReference type="EMBL" id="QXFY01000296">
    <property type="protein sequence ID" value="KAE9348899.1"/>
    <property type="molecule type" value="Genomic_DNA"/>
</dbReference>
<evidence type="ECO:0000313" key="4">
    <source>
        <dbReference type="EMBL" id="KAE9125282.1"/>
    </source>
</evidence>
<dbReference type="EMBL" id="QXFZ01000238">
    <property type="protein sequence ID" value="KAE9125282.1"/>
    <property type="molecule type" value="Genomic_DNA"/>
</dbReference>